<name>A0A139WCH7_TRICA</name>
<dbReference type="OrthoDB" id="194358at2759"/>
<feature type="repeat" description="ANK" evidence="3">
    <location>
        <begin position="290"/>
        <end position="322"/>
    </location>
</feature>
<sequence>MYIRGKNHIPTVAEEQQLFAAIRENDLNKVRDIIATGYNLNCQHFSSTPLIVAIKHKNLDMIKLLLDSGANVNNGTRDGFLPLSAAISSNCPIEIIKVLISYGANVNHIGVDFFNYENLLPLVIKLTPLSWAIVKNNKQVAQLLLENGADINGRNDDGTSALRLSQIFNRLEFLQKNPHLAQPHPVVEQTYISKNLEGCTPLTAAIVSGKLDDAKALLEEVDSCKADSNKQTPLLAAVRCENLEAVKLLLNYKANLTIPTAFLEAINLKCLEIVKYLLEKGANVNKKYRDGCTPLIKAIENESLKIVKELLNSGAEVNLANSEGMTPLALAANKRSILIVDLLVETGADINLARQELEEFAKDDEDFDTYYENLKEKREKRDFRYGAHEAAD</sequence>
<feature type="repeat" description="ANK" evidence="3">
    <location>
        <begin position="45"/>
        <end position="77"/>
    </location>
</feature>
<protein>
    <submittedName>
        <fullName evidence="4">Ankyrin repeat and KH domain-containing protein mask-like Protein</fullName>
    </submittedName>
</protein>
<dbReference type="SMART" id="SM00248">
    <property type="entry name" value="ANK"/>
    <property type="match status" value="9"/>
</dbReference>
<dbReference type="PROSITE" id="PS50088">
    <property type="entry name" value="ANK_REPEAT"/>
    <property type="match status" value="5"/>
</dbReference>
<dbReference type="PROSITE" id="PS50297">
    <property type="entry name" value="ANK_REP_REGION"/>
    <property type="match status" value="4"/>
</dbReference>
<feature type="repeat" description="ANK" evidence="3">
    <location>
        <begin position="124"/>
        <end position="156"/>
    </location>
</feature>
<dbReference type="PANTHER" id="PTHR24198">
    <property type="entry name" value="ANKYRIN REPEAT AND PROTEIN KINASE DOMAIN-CONTAINING PROTEIN"/>
    <property type="match status" value="1"/>
</dbReference>
<feature type="repeat" description="ANK" evidence="3">
    <location>
        <begin position="323"/>
        <end position="355"/>
    </location>
</feature>
<dbReference type="GO" id="GO:0005634">
    <property type="term" value="C:nucleus"/>
    <property type="evidence" value="ECO:0000318"/>
    <property type="project" value="GO_Central"/>
</dbReference>
<dbReference type="Proteomes" id="UP000007266">
    <property type="component" value="Linkage group 9"/>
</dbReference>
<gene>
    <name evidence="4" type="primary">AUGUSTUS-3.0.2_34282</name>
    <name evidence="4" type="ORF">TcasGA2_TC034282</name>
</gene>
<dbReference type="PANTHER" id="PTHR24198:SF165">
    <property type="entry name" value="ANKYRIN REPEAT-CONTAINING PROTEIN-RELATED"/>
    <property type="match status" value="1"/>
</dbReference>
<dbReference type="STRING" id="7070.A0A139WCH7"/>
<dbReference type="GO" id="GO:0000976">
    <property type="term" value="F:transcription cis-regulatory region binding"/>
    <property type="evidence" value="ECO:0000318"/>
    <property type="project" value="GO_Central"/>
</dbReference>
<evidence type="ECO:0000313" key="4">
    <source>
        <dbReference type="EMBL" id="KYB25617.1"/>
    </source>
</evidence>
<dbReference type="Pfam" id="PF13637">
    <property type="entry name" value="Ank_4"/>
    <property type="match status" value="1"/>
</dbReference>
<dbReference type="Gene3D" id="1.25.40.20">
    <property type="entry name" value="Ankyrin repeat-containing domain"/>
    <property type="match status" value="3"/>
</dbReference>
<keyword evidence="5" id="KW-1185">Reference proteome</keyword>
<accession>A0A139WCH7</accession>
<reference evidence="4 5" key="1">
    <citation type="journal article" date="2008" name="Nature">
        <title>The genome of the model beetle and pest Tribolium castaneum.</title>
        <authorList>
            <consortium name="Tribolium Genome Sequencing Consortium"/>
            <person name="Richards S."/>
            <person name="Gibbs R.A."/>
            <person name="Weinstock G.M."/>
            <person name="Brown S.J."/>
            <person name="Denell R."/>
            <person name="Beeman R.W."/>
            <person name="Gibbs R."/>
            <person name="Beeman R.W."/>
            <person name="Brown S.J."/>
            <person name="Bucher G."/>
            <person name="Friedrich M."/>
            <person name="Grimmelikhuijzen C.J."/>
            <person name="Klingler M."/>
            <person name="Lorenzen M."/>
            <person name="Richards S."/>
            <person name="Roth S."/>
            <person name="Schroder R."/>
            <person name="Tautz D."/>
            <person name="Zdobnov E.M."/>
            <person name="Muzny D."/>
            <person name="Gibbs R.A."/>
            <person name="Weinstock G.M."/>
            <person name="Attaway T."/>
            <person name="Bell S."/>
            <person name="Buhay C.J."/>
            <person name="Chandrabose M.N."/>
            <person name="Chavez D."/>
            <person name="Clerk-Blankenburg K.P."/>
            <person name="Cree A."/>
            <person name="Dao M."/>
            <person name="Davis C."/>
            <person name="Chacko J."/>
            <person name="Dinh H."/>
            <person name="Dugan-Rocha S."/>
            <person name="Fowler G."/>
            <person name="Garner T.T."/>
            <person name="Garnes J."/>
            <person name="Gnirke A."/>
            <person name="Hawes A."/>
            <person name="Hernandez J."/>
            <person name="Hines S."/>
            <person name="Holder M."/>
            <person name="Hume J."/>
            <person name="Jhangiani S.N."/>
            <person name="Joshi V."/>
            <person name="Khan Z.M."/>
            <person name="Jackson L."/>
            <person name="Kovar C."/>
            <person name="Kowis A."/>
            <person name="Lee S."/>
            <person name="Lewis L.R."/>
            <person name="Margolis J."/>
            <person name="Morgan M."/>
            <person name="Nazareth L.V."/>
            <person name="Nguyen N."/>
            <person name="Okwuonu G."/>
            <person name="Parker D."/>
            <person name="Richards S."/>
            <person name="Ruiz S.J."/>
            <person name="Santibanez J."/>
            <person name="Savard J."/>
            <person name="Scherer S.E."/>
            <person name="Schneider B."/>
            <person name="Sodergren E."/>
            <person name="Tautz D."/>
            <person name="Vattahil S."/>
            <person name="Villasana D."/>
            <person name="White C.S."/>
            <person name="Wright R."/>
            <person name="Park Y."/>
            <person name="Beeman R.W."/>
            <person name="Lord J."/>
            <person name="Oppert B."/>
            <person name="Lorenzen M."/>
            <person name="Brown S."/>
            <person name="Wang L."/>
            <person name="Savard J."/>
            <person name="Tautz D."/>
            <person name="Richards S."/>
            <person name="Weinstock G."/>
            <person name="Gibbs R.A."/>
            <person name="Liu Y."/>
            <person name="Worley K."/>
            <person name="Weinstock G."/>
            <person name="Elsik C.G."/>
            <person name="Reese J.T."/>
            <person name="Elhaik E."/>
            <person name="Landan G."/>
            <person name="Graur D."/>
            <person name="Arensburger P."/>
            <person name="Atkinson P."/>
            <person name="Beeman R.W."/>
            <person name="Beidler J."/>
            <person name="Brown S.J."/>
            <person name="Demuth J.P."/>
            <person name="Drury D.W."/>
            <person name="Du Y.Z."/>
            <person name="Fujiwara H."/>
            <person name="Lorenzen M."/>
            <person name="Maselli V."/>
            <person name="Osanai M."/>
            <person name="Park Y."/>
            <person name="Robertson H.M."/>
            <person name="Tu Z."/>
            <person name="Wang J.J."/>
            <person name="Wang S."/>
            <person name="Richards S."/>
            <person name="Song H."/>
            <person name="Zhang L."/>
            <person name="Sodergren E."/>
            <person name="Werner D."/>
            <person name="Stanke M."/>
            <person name="Morgenstern B."/>
            <person name="Solovyev V."/>
            <person name="Kosarev P."/>
            <person name="Brown G."/>
            <person name="Chen H.C."/>
            <person name="Ermolaeva O."/>
            <person name="Hlavina W."/>
            <person name="Kapustin Y."/>
            <person name="Kiryutin B."/>
            <person name="Kitts P."/>
            <person name="Maglott D."/>
            <person name="Pruitt K."/>
            <person name="Sapojnikov V."/>
            <person name="Souvorov A."/>
            <person name="Mackey A.J."/>
            <person name="Waterhouse R.M."/>
            <person name="Wyder S."/>
            <person name="Zdobnov E.M."/>
            <person name="Zdobnov E.M."/>
            <person name="Wyder S."/>
            <person name="Kriventseva E.V."/>
            <person name="Kadowaki T."/>
            <person name="Bork P."/>
            <person name="Aranda M."/>
            <person name="Bao R."/>
            <person name="Beermann A."/>
            <person name="Berns N."/>
            <person name="Bolognesi R."/>
            <person name="Bonneton F."/>
            <person name="Bopp D."/>
            <person name="Brown S.J."/>
            <person name="Bucher G."/>
            <person name="Butts T."/>
            <person name="Chaumot A."/>
            <person name="Denell R.E."/>
            <person name="Ferrier D.E."/>
            <person name="Friedrich M."/>
            <person name="Gordon C.M."/>
            <person name="Jindra M."/>
            <person name="Klingler M."/>
            <person name="Lan Q."/>
            <person name="Lattorff H.M."/>
            <person name="Laudet V."/>
            <person name="von Levetsow C."/>
            <person name="Liu Z."/>
            <person name="Lutz R."/>
            <person name="Lynch J.A."/>
            <person name="da Fonseca R.N."/>
            <person name="Posnien N."/>
            <person name="Reuter R."/>
            <person name="Roth S."/>
            <person name="Savard J."/>
            <person name="Schinko J.B."/>
            <person name="Schmitt C."/>
            <person name="Schoppmeier M."/>
            <person name="Schroder R."/>
            <person name="Shippy T.D."/>
            <person name="Simonnet F."/>
            <person name="Marques-Souza H."/>
            <person name="Tautz D."/>
            <person name="Tomoyasu Y."/>
            <person name="Trauner J."/>
            <person name="Van der Zee M."/>
            <person name="Vervoort M."/>
            <person name="Wittkopp N."/>
            <person name="Wimmer E.A."/>
            <person name="Yang X."/>
            <person name="Jones A.K."/>
            <person name="Sattelle D.B."/>
            <person name="Ebert P.R."/>
            <person name="Nelson D."/>
            <person name="Scott J.G."/>
            <person name="Beeman R.W."/>
            <person name="Muthukrishnan S."/>
            <person name="Kramer K.J."/>
            <person name="Arakane Y."/>
            <person name="Beeman R.W."/>
            <person name="Zhu Q."/>
            <person name="Hogenkamp D."/>
            <person name="Dixit R."/>
            <person name="Oppert B."/>
            <person name="Jiang H."/>
            <person name="Zou Z."/>
            <person name="Marshall J."/>
            <person name="Elpidina E."/>
            <person name="Vinokurov K."/>
            <person name="Oppert C."/>
            <person name="Zou Z."/>
            <person name="Evans J."/>
            <person name="Lu Z."/>
            <person name="Zhao P."/>
            <person name="Sumathipala N."/>
            <person name="Altincicek B."/>
            <person name="Vilcinskas A."/>
            <person name="Williams M."/>
            <person name="Hultmark D."/>
            <person name="Hetru C."/>
            <person name="Jiang H."/>
            <person name="Grimmelikhuijzen C.J."/>
            <person name="Hauser F."/>
            <person name="Cazzamali G."/>
            <person name="Williamson M."/>
            <person name="Park Y."/>
            <person name="Li B."/>
            <person name="Tanaka Y."/>
            <person name="Predel R."/>
            <person name="Neupert S."/>
            <person name="Schachtner J."/>
            <person name="Verleyen P."/>
            <person name="Raible F."/>
            <person name="Bork P."/>
            <person name="Friedrich M."/>
            <person name="Walden K.K."/>
            <person name="Robertson H.M."/>
            <person name="Angeli S."/>
            <person name="Foret S."/>
            <person name="Bucher G."/>
            <person name="Schuetz S."/>
            <person name="Maleszka R."/>
            <person name="Wimmer E.A."/>
            <person name="Beeman R.W."/>
            <person name="Lorenzen M."/>
            <person name="Tomoyasu Y."/>
            <person name="Miller S.C."/>
            <person name="Grossmann D."/>
            <person name="Bucher G."/>
        </authorList>
    </citation>
    <scope>NUCLEOTIDE SEQUENCE [LARGE SCALE GENOMIC DNA]</scope>
    <source>
        <strain evidence="4 5">Georgia GA2</strain>
    </source>
</reference>
<evidence type="ECO:0000256" key="3">
    <source>
        <dbReference type="PROSITE-ProRule" id="PRU00023"/>
    </source>
</evidence>
<dbReference type="SUPFAM" id="SSF48403">
    <property type="entry name" value="Ankyrin repeat"/>
    <property type="match status" value="2"/>
</dbReference>
<keyword evidence="1" id="KW-0677">Repeat</keyword>
<organism evidence="4 5">
    <name type="scientific">Tribolium castaneum</name>
    <name type="common">Red flour beetle</name>
    <dbReference type="NCBI Taxonomy" id="7070"/>
    <lineage>
        <taxon>Eukaryota</taxon>
        <taxon>Metazoa</taxon>
        <taxon>Ecdysozoa</taxon>
        <taxon>Arthropoda</taxon>
        <taxon>Hexapoda</taxon>
        <taxon>Insecta</taxon>
        <taxon>Pterygota</taxon>
        <taxon>Neoptera</taxon>
        <taxon>Endopterygota</taxon>
        <taxon>Coleoptera</taxon>
        <taxon>Polyphaga</taxon>
        <taxon>Cucujiformia</taxon>
        <taxon>Tenebrionidae</taxon>
        <taxon>Tenebrionidae incertae sedis</taxon>
        <taxon>Tribolium</taxon>
    </lineage>
</organism>
<dbReference type="Pfam" id="PF12796">
    <property type="entry name" value="Ank_2"/>
    <property type="match status" value="3"/>
</dbReference>
<dbReference type="InterPro" id="IPR002110">
    <property type="entry name" value="Ankyrin_rpt"/>
</dbReference>
<dbReference type="GO" id="GO:0045944">
    <property type="term" value="P:positive regulation of transcription by RNA polymerase II"/>
    <property type="evidence" value="ECO:0000318"/>
    <property type="project" value="GO_Central"/>
</dbReference>
<evidence type="ECO:0000256" key="2">
    <source>
        <dbReference type="ARBA" id="ARBA00023043"/>
    </source>
</evidence>
<dbReference type="OMA" id="KANQNIC"/>
<proteinExistence type="predicted"/>
<dbReference type="KEGG" id="tca:103314993"/>
<evidence type="ECO:0000313" key="5">
    <source>
        <dbReference type="Proteomes" id="UP000007266"/>
    </source>
</evidence>
<dbReference type="EMBL" id="KQ971369">
    <property type="protein sequence ID" value="KYB25617.1"/>
    <property type="molecule type" value="Genomic_DNA"/>
</dbReference>
<feature type="repeat" description="ANK" evidence="3">
    <location>
        <begin position="229"/>
        <end position="261"/>
    </location>
</feature>
<dbReference type="InParanoid" id="A0A139WCH7"/>
<keyword evidence="2 3" id="KW-0040">ANK repeat</keyword>
<reference evidence="4 5" key="2">
    <citation type="journal article" date="2010" name="Nucleic Acids Res.">
        <title>BeetleBase in 2010: revisions to provide comprehensive genomic information for Tribolium castaneum.</title>
        <authorList>
            <person name="Kim H.S."/>
            <person name="Murphy T."/>
            <person name="Xia J."/>
            <person name="Caragea D."/>
            <person name="Park Y."/>
            <person name="Beeman R.W."/>
            <person name="Lorenzen M.D."/>
            <person name="Butcher S."/>
            <person name="Manak J.R."/>
            <person name="Brown S.J."/>
        </authorList>
    </citation>
    <scope>GENOME REANNOTATION</scope>
    <source>
        <strain evidence="4 5">Georgia GA2</strain>
    </source>
</reference>
<evidence type="ECO:0000256" key="1">
    <source>
        <dbReference type="ARBA" id="ARBA00022737"/>
    </source>
</evidence>
<dbReference type="AlphaFoldDB" id="A0A139WCH7"/>
<dbReference type="InterPro" id="IPR036770">
    <property type="entry name" value="Ankyrin_rpt-contain_sf"/>
</dbReference>